<dbReference type="EMBL" id="JN941568">
    <property type="protein sequence ID" value="AEX97087.1"/>
    <property type="molecule type" value="mRNA"/>
</dbReference>
<proteinExistence type="evidence at transcript level"/>
<reference evidence="1" key="1">
    <citation type="submission" date="2011-10" db="EMBL/GenBank/DDBJ databases">
        <title>Characterization and isolation of differentially expressed bud sport genes in apple by suppression subtractive hybridization.</title>
        <authorList>
            <person name="Song Y."/>
        </authorList>
    </citation>
    <scope>NUCLEOTIDE SEQUENCE</scope>
</reference>
<gene>
    <name evidence="1" type="primary">AQ</name>
</gene>
<organism evidence="1">
    <name type="scientific">Malus domestica</name>
    <name type="common">Apple</name>
    <name type="synonym">Pyrus malus</name>
    <dbReference type="NCBI Taxonomy" id="3750"/>
    <lineage>
        <taxon>Eukaryota</taxon>
        <taxon>Viridiplantae</taxon>
        <taxon>Streptophyta</taxon>
        <taxon>Embryophyta</taxon>
        <taxon>Tracheophyta</taxon>
        <taxon>Spermatophyta</taxon>
        <taxon>Magnoliopsida</taxon>
        <taxon>eudicotyledons</taxon>
        <taxon>Gunneridae</taxon>
        <taxon>Pentapetalae</taxon>
        <taxon>rosids</taxon>
        <taxon>fabids</taxon>
        <taxon>Rosales</taxon>
        <taxon>Rosaceae</taxon>
        <taxon>Amygdaloideae</taxon>
        <taxon>Maleae</taxon>
        <taxon>Malus</taxon>
    </lineage>
</organism>
<dbReference type="AlphaFoldDB" id="H2EIG5"/>
<feature type="non-terminal residue" evidence="1">
    <location>
        <position position="1"/>
    </location>
</feature>
<feature type="non-terminal residue" evidence="1">
    <location>
        <position position="144"/>
    </location>
</feature>
<evidence type="ECO:0000313" key="1">
    <source>
        <dbReference type="EMBL" id="AEX97087.1"/>
    </source>
</evidence>
<protein>
    <submittedName>
        <fullName evidence="1">Aquaporin</fullName>
    </submittedName>
</protein>
<name>H2EIG5_MALDO</name>
<sequence>HEGCCPSARLRPFCRCFNRRKHLRRACKPCRHIRCLHWWPHHFRQDFLVLDRPVDWSRHCLLAPQACYRWYGNICFLPIVRRRSMERCGPRKCDHLRLGLHRVRNRRRPQEGQHRHHCTHCHWFHCWSQHLGCRCLRRCIHEPR</sequence>
<accession>H2EIG5</accession>